<accession>A0AA36M3Y8</accession>
<dbReference type="Proteomes" id="UP001176961">
    <property type="component" value="Unassembled WGS sequence"/>
</dbReference>
<dbReference type="EMBL" id="CATQJL010000112">
    <property type="protein sequence ID" value="CAJ0596257.1"/>
    <property type="molecule type" value="Genomic_DNA"/>
</dbReference>
<keyword evidence="2" id="KW-1185">Reference proteome</keyword>
<reference evidence="1" key="1">
    <citation type="submission" date="2023-07" db="EMBL/GenBank/DDBJ databases">
        <authorList>
            <consortium name="CYATHOMIX"/>
        </authorList>
    </citation>
    <scope>NUCLEOTIDE SEQUENCE</scope>
    <source>
        <strain evidence="1">N/A</strain>
    </source>
</reference>
<evidence type="ECO:0000313" key="1">
    <source>
        <dbReference type="EMBL" id="CAJ0596257.1"/>
    </source>
</evidence>
<evidence type="ECO:0000313" key="2">
    <source>
        <dbReference type="Proteomes" id="UP001176961"/>
    </source>
</evidence>
<protein>
    <submittedName>
        <fullName evidence="1">Uncharacterized protein</fullName>
    </submittedName>
</protein>
<proteinExistence type="predicted"/>
<name>A0AA36M3Y8_CYLNA</name>
<organism evidence="1 2">
    <name type="scientific">Cylicocyclus nassatus</name>
    <name type="common">Nematode worm</name>
    <dbReference type="NCBI Taxonomy" id="53992"/>
    <lineage>
        <taxon>Eukaryota</taxon>
        <taxon>Metazoa</taxon>
        <taxon>Ecdysozoa</taxon>
        <taxon>Nematoda</taxon>
        <taxon>Chromadorea</taxon>
        <taxon>Rhabditida</taxon>
        <taxon>Rhabditina</taxon>
        <taxon>Rhabditomorpha</taxon>
        <taxon>Strongyloidea</taxon>
        <taxon>Strongylidae</taxon>
        <taxon>Cylicocyclus</taxon>
    </lineage>
</organism>
<gene>
    <name evidence="1" type="ORF">CYNAS_LOCUS8240</name>
</gene>
<sequence length="123" mass="13738">MALREKEGQRLHHPDIFTQKTDYDLSAYYNQALARKEQLSHLDGDDMPTNSIILALPKAFERVRTERGDAMGLAGENAEVGPDEKEHAGRREAFAMRWNVGLLSATFREGAQGRVGGTPKSLR</sequence>
<dbReference type="AlphaFoldDB" id="A0AA36M3Y8"/>
<comment type="caution">
    <text evidence="1">The sequence shown here is derived from an EMBL/GenBank/DDBJ whole genome shotgun (WGS) entry which is preliminary data.</text>
</comment>